<reference evidence="1" key="1">
    <citation type="submission" date="2020-09" db="EMBL/GenBank/DDBJ databases">
        <title>Genome-Enabled Discovery of Anthraquinone Biosynthesis in Senna tora.</title>
        <authorList>
            <person name="Kang S.-H."/>
            <person name="Pandey R.P."/>
            <person name="Lee C.-M."/>
            <person name="Sim J.-S."/>
            <person name="Jeong J.-T."/>
            <person name="Choi B.-S."/>
            <person name="Jung M."/>
            <person name="Ginzburg D."/>
            <person name="Zhao K."/>
            <person name="Won S.Y."/>
            <person name="Oh T.-J."/>
            <person name="Yu Y."/>
            <person name="Kim N.-H."/>
            <person name="Lee O.R."/>
            <person name="Lee T.-H."/>
            <person name="Bashyal P."/>
            <person name="Kim T.-S."/>
            <person name="Lee W.-H."/>
            <person name="Kawkins C."/>
            <person name="Kim C.-K."/>
            <person name="Kim J.S."/>
            <person name="Ahn B.O."/>
            <person name="Rhee S.Y."/>
            <person name="Sohng J.K."/>
        </authorList>
    </citation>
    <scope>NUCLEOTIDE SEQUENCE</scope>
    <source>
        <tissue evidence="1">Leaf</tissue>
    </source>
</reference>
<protein>
    <submittedName>
        <fullName evidence="1">Uncharacterized protein</fullName>
    </submittedName>
</protein>
<comment type="caution">
    <text evidence="1">The sequence shown here is derived from an EMBL/GenBank/DDBJ whole genome shotgun (WGS) entry which is preliminary data.</text>
</comment>
<dbReference type="EMBL" id="JAAIUW010000011">
    <property type="protein sequence ID" value="KAF7809577.1"/>
    <property type="molecule type" value="Genomic_DNA"/>
</dbReference>
<evidence type="ECO:0000313" key="1">
    <source>
        <dbReference type="EMBL" id="KAF7809577.1"/>
    </source>
</evidence>
<proteinExistence type="predicted"/>
<accession>A0A834STQ1</accession>
<name>A0A834STQ1_9FABA</name>
<keyword evidence="2" id="KW-1185">Reference proteome</keyword>
<sequence length="43" mass="4578">MRRLGMKGAWFGEVEGIGDEVILEMVAAATAAVATATDKLREI</sequence>
<dbReference type="AlphaFoldDB" id="A0A834STQ1"/>
<evidence type="ECO:0000313" key="2">
    <source>
        <dbReference type="Proteomes" id="UP000634136"/>
    </source>
</evidence>
<organism evidence="1 2">
    <name type="scientific">Senna tora</name>
    <dbReference type="NCBI Taxonomy" id="362788"/>
    <lineage>
        <taxon>Eukaryota</taxon>
        <taxon>Viridiplantae</taxon>
        <taxon>Streptophyta</taxon>
        <taxon>Embryophyta</taxon>
        <taxon>Tracheophyta</taxon>
        <taxon>Spermatophyta</taxon>
        <taxon>Magnoliopsida</taxon>
        <taxon>eudicotyledons</taxon>
        <taxon>Gunneridae</taxon>
        <taxon>Pentapetalae</taxon>
        <taxon>rosids</taxon>
        <taxon>fabids</taxon>
        <taxon>Fabales</taxon>
        <taxon>Fabaceae</taxon>
        <taxon>Caesalpinioideae</taxon>
        <taxon>Cassia clade</taxon>
        <taxon>Senna</taxon>
    </lineage>
</organism>
<gene>
    <name evidence="1" type="ORF">G2W53_036320</name>
</gene>
<dbReference type="Proteomes" id="UP000634136">
    <property type="component" value="Unassembled WGS sequence"/>
</dbReference>